<dbReference type="GO" id="GO:0006865">
    <property type="term" value="P:amino acid transport"/>
    <property type="evidence" value="ECO:0007669"/>
    <property type="project" value="UniProtKB-KW"/>
</dbReference>
<keyword evidence="2 5" id="KW-0238">DNA-binding</keyword>
<evidence type="ECO:0000313" key="8">
    <source>
        <dbReference type="EMBL" id="KHN19146.1"/>
    </source>
</evidence>
<feature type="domain" description="PPC" evidence="7">
    <location>
        <begin position="202"/>
        <end position="343"/>
    </location>
</feature>
<dbReference type="InterPro" id="IPR058352">
    <property type="entry name" value="DUF8039"/>
</dbReference>
<evidence type="ECO:0000256" key="2">
    <source>
        <dbReference type="ARBA" id="ARBA00023125"/>
    </source>
</evidence>
<organism evidence="8">
    <name type="scientific">Glycine soja</name>
    <name type="common">Wild soybean</name>
    <dbReference type="NCBI Taxonomy" id="3848"/>
    <lineage>
        <taxon>Eukaryota</taxon>
        <taxon>Viridiplantae</taxon>
        <taxon>Streptophyta</taxon>
        <taxon>Embryophyta</taxon>
        <taxon>Tracheophyta</taxon>
        <taxon>Spermatophyta</taxon>
        <taxon>Magnoliopsida</taxon>
        <taxon>eudicotyledons</taxon>
        <taxon>Gunneridae</taxon>
        <taxon>Pentapetalae</taxon>
        <taxon>rosids</taxon>
        <taxon>fabids</taxon>
        <taxon>Fabales</taxon>
        <taxon>Fabaceae</taxon>
        <taxon>Papilionoideae</taxon>
        <taxon>50 kb inversion clade</taxon>
        <taxon>NPAAA clade</taxon>
        <taxon>indigoferoid/millettioid clade</taxon>
        <taxon>Phaseoleae</taxon>
        <taxon>Glycine</taxon>
        <taxon>Glycine subgen. Soja</taxon>
    </lineage>
</organism>
<evidence type="ECO:0000256" key="4">
    <source>
        <dbReference type="ARBA" id="ARBA00023242"/>
    </source>
</evidence>
<dbReference type="EMBL" id="KN659356">
    <property type="protein sequence ID" value="KHN19146.1"/>
    <property type="molecule type" value="Genomic_DNA"/>
</dbReference>
<keyword evidence="6" id="KW-1133">Transmembrane helix</keyword>
<dbReference type="CDD" id="cd11378">
    <property type="entry name" value="DUF296"/>
    <property type="match status" value="1"/>
</dbReference>
<dbReference type="InterPro" id="IPR005175">
    <property type="entry name" value="PPC_dom"/>
</dbReference>
<evidence type="ECO:0000259" key="7">
    <source>
        <dbReference type="PROSITE" id="PS51742"/>
    </source>
</evidence>
<reference evidence="8" key="1">
    <citation type="submission" date="2014-07" db="EMBL/GenBank/DDBJ databases">
        <title>Identification of a novel salt tolerance gene in wild soybean by whole-genome sequencing.</title>
        <authorList>
            <person name="Lam H.-M."/>
            <person name="Qi X."/>
            <person name="Li M.-W."/>
            <person name="Liu X."/>
            <person name="Xie M."/>
            <person name="Ni M."/>
            <person name="Xu X."/>
        </authorList>
    </citation>
    <scope>NUCLEOTIDE SEQUENCE [LARGE SCALE GENOMIC DNA]</scope>
    <source>
        <tissue evidence="8">Root</tissue>
    </source>
</reference>
<dbReference type="PANTHER" id="PTHR31500:SF116">
    <property type="entry name" value="AT-HOOK MOTIF NUCLEAR-LOCALIZED PROTEIN"/>
    <property type="match status" value="1"/>
</dbReference>
<dbReference type="AlphaFoldDB" id="A0A0B2QC03"/>
<gene>
    <name evidence="8" type="ORF">glysoja_046540</name>
</gene>
<accession>A0A0B2QC03</accession>
<keyword evidence="6" id="KW-0472">Membrane</keyword>
<evidence type="ECO:0000256" key="1">
    <source>
        <dbReference type="ARBA" id="ARBA00023015"/>
    </source>
</evidence>
<comment type="subcellular location">
    <subcellularLocation>
        <location evidence="5">Nucleus</location>
    </subcellularLocation>
</comment>
<dbReference type="GO" id="GO:0003680">
    <property type="term" value="F:minor groove of adenine-thymine-rich DNA binding"/>
    <property type="evidence" value="ECO:0007669"/>
    <property type="project" value="UniProtKB-UniRule"/>
</dbReference>
<dbReference type="PANTHER" id="PTHR31500">
    <property type="entry name" value="AT-HOOK MOTIF NUCLEAR-LOCALIZED PROTEIN 9"/>
    <property type="match status" value="1"/>
</dbReference>
<dbReference type="Pfam" id="PF26133">
    <property type="entry name" value="DUF8039"/>
    <property type="match status" value="1"/>
</dbReference>
<keyword evidence="4 5" id="KW-0539">Nucleus</keyword>
<evidence type="ECO:0000256" key="3">
    <source>
        <dbReference type="ARBA" id="ARBA00023163"/>
    </source>
</evidence>
<keyword evidence="3 5" id="KW-0804">Transcription</keyword>
<dbReference type="SUPFAM" id="SSF117856">
    <property type="entry name" value="AF0104/ALDC/Ptd012-like"/>
    <property type="match status" value="1"/>
</dbReference>
<keyword evidence="1 5" id="KW-0805">Transcription regulation</keyword>
<comment type="function">
    <text evidence="5">Transcription factor that specifically binds AT-rich DNA sequences related to the nuclear matrix attachment regions (MARs).</text>
</comment>
<protein>
    <recommendedName>
        <fullName evidence="5">AT-hook motif nuclear-localized protein</fullName>
    </recommendedName>
</protein>
<dbReference type="Pfam" id="PF03479">
    <property type="entry name" value="PCC"/>
    <property type="match status" value="1"/>
</dbReference>
<dbReference type="GO" id="GO:0005634">
    <property type="term" value="C:nucleus"/>
    <property type="evidence" value="ECO:0007669"/>
    <property type="project" value="UniProtKB-SubCell"/>
</dbReference>
<dbReference type="Proteomes" id="UP000053555">
    <property type="component" value="Unassembled WGS sequence"/>
</dbReference>
<evidence type="ECO:0000256" key="6">
    <source>
        <dbReference type="SAM" id="Phobius"/>
    </source>
</evidence>
<dbReference type="GO" id="GO:0016020">
    <property type="term" value="C:membrane"/>
    <property type="evidence" value="ECO:0007669"/>
    <property type="project" value="UniProtKB-SubCell"/>
</dbReference>
<keyword evidence="6" id="KW-0812">Transmembrane</keyword>
<sequence>MKTQHSTPVRASNPNVLVAHVSTKESYVEAAANVVVKDRSAVHVTTMGLYIVCGDSTQLVALGKVFEDDGTIHNVPYADDVVRVCVVTIYDADARVPFPTSEIQYAREASNTFIGWPTHLVKPISNDSNHNVRKPVRRVDECNAAAKTDSLGELMKILYDVYQIPVELSWEGSQFGLPNIGAKFFITHADVEEIISGEWMNSSAGLAFSPHVITIGVGEDIVAKLLSLSQQRPRALCTMSGTGTVSLVTLRQPTSTNASVTFKGQFQILCLSASYLVAEDGGPLNRTGGISVLLSSPDGHVIGGGVVVLIAGSPVQIVMSSIPDLHNMAWVSVVAVLMSFTYSFIGLGLGIATVIIFQALGDIAFAYPYSILLLEIQDTLQSPPPENQTMQSSTCAVDALDMQLLKMIHQETS</sequence>
<dbReference type="PROSITE" id="PS51742">
    <property type="entry name" value="PPC"/>
    <property type="match status" value="1"/>
</dbReference>
<feature type="transmembrane region" description="Helical" evidence="6">
    <location>
        <begin position="301"/>
        <end position="322"/>
    </location>
</feature>
<dbReference type="Gene3D" id="3.30.1330.80">
    <property type="entry name" value="Hypothetical protein, similar to alpha- acetolactate decarboxylase, domain 2"/>
    <property type="match status" value="1"/>
</dbReference>
<evidence type="ECO:0000256" key="5">
    <source>
        <dbReference type="RuleBase" id="RU367031"/>
    </source>
</evidence>
<dbReference type="InterPro" id="IPR039605">
    <property type="entry name" value="AHL"/>
</dbReference>
<proteinExistence type="predicted"/>
<name>A0A0B2QC03_GLYSO</name>
<comment type="domain">
    <text evidence="5">The PPC domain mediates interactions between AHL proteins.</text>
</comment>
<feature type="transmembrane region" description="Helical" evidence="6">
    <location>
        <begin position="328"/>
        <end position="357"/>
    </location>
</feature>